<gene>
    <name evidence="1" type="ORF">ACFSGI_08865</name>
</gene>
<accession>A0ABW4USW7</accession>
<proteinExistence type="predicted"/>
<evidence type="ECO:0000313" key="1">
    <source>
        <dbReference type="EMBL" id="MFD1990069.1"/>
    </source>
</evidence>
<comment type="caution">
    <text evidence="1">The sequence shown here is derived from an EMBL/GenBank/DDBJ whole genome shotgun (WGS) entry which is preliminary data.</text>
</comment>
<dbReference type="Proteomes" id="UP001597403">
    <property type="component" value="Unassembled WGS sequence"/>
</dbReference>
<protein>
    <submittedName>
        <fullName evidence="1">Uncharacterized protein</fullName>
    </submittedName>
</protein>
<reference evidence="2" key="1">
    <citation type="journal article" date="2019" name="Int. J. Syst. Evol. Microbiol.">
        <title>The Global Catalogue of Microorganisms (GCM) 10K type strain sequencing project: providing services to taxonomists for standard genome sequencing and annotation.</title>
        <authorList>
            <consortium name="The Broad Institute Genomics Platform"/>
            <consortium name="The Broad Institute Genome Sequencing Center for Infectious Disease"/>
            <person name="Wu L."/>
            <person name="Ma J."/>
        </authorList>
    </citation>
    <scope>NUCLEOTIDE SEQUENCE [LARGE SCALE GENOMIC DNA]</scope>
    <source>
        <strain evidence="2">CGMCC 1.15067</strain>
    </source>
</reference>
<dbReference type="RefSeq" id="WP_204823774.1">
    <property type="nucleotide sequence ID" value="NZ_JBHUGF010000010.1"/>
</dbReference>
<keyword evidence="2" id="KW-1185">Reference proteome</keyword>
<evidence type="ECO:0000313" key="2">
    <source>
        <dbReference type="Proteomes" id="UP001597403"/>
    </source>
</evidence>
<name>A0ABW4USW7_9BACL</name>
<dbReference type="EMBL" id="JBHUGF010000010">
    <property type="protein sequence ID" value="MFD1990069.1"/>
    <property type="molecule type" value="Genomic_DNA"/>
</dbReference>
<organism evidence="1 2">
    <name type="scientific">Paenibacillus nicotianae</name>
    <dbReference type="NCBI Taxonomy" id="1526551"/>
    <lineage>
        <taxon>Bacteria</taxon>
        <taxon>Bacillati</taxon>
        <taxon>Bacillota</taxon>
        <taxon>Bacilli</taxon>
        <taxon>Bacillales</taxon>
        <taxon>Paenibacillaceae</taxon>
        <taxon>Paenibacillus</taxon>
    </lineage>
</organism>
<sequence>MVRADEQMFEPVKPNHLCIHPAWVYLAADQKNVSRQLLHYRLKKGESYEKAVRKPYHKGDI</sequence>